<name>A0A401R0D3_STRNR</name>
<dbReference type="EMBL" id="BHXC01000006">
    <property type="protein sequence ID" value="GCB91071.1"/>
    <property type="molecule type" value="Genomic_DNA"/>
</dbReference>
<comment type="caution">
    <text evidence="2">The sequence shown here is derived from an EMBL/GenBank/DDBJ whole genome shotgun (WGS) entry which is preliminary data.</text>
</comment>
<evidence type="ECO:0000313" key="2">
    <source>
        <dbReference type="EMBL" id="GCB91071.1"/>
    </source>
</evidence>
<gene>
    <name evidence="2" type="primary">norV</name>
    <name evidence="2" type="ORF">SALB_03783</name>
</gene>
<dbReference type="InterPro" id="IPR045761">
    <property type="entry name" value="ODP_dom"/>
</dbReference>
<dbReference type="Pfam" id="PF19583">
    <property type="entry name" value="ODP"/>
    <property type="match status" value="1"/>
</dbReference>
<evidence type="ECO:0000313" key="3">
    <source>
        <dbReference type="Proteomes" id="UP000288351"/>
    </source>
</evidence>
<accession>A0A401R0D3</accession>
<sequence>MDATDTRVDEIADGIYRISTFVPDVAAPAGFTFNQFLIDAEEPLLFHTGMRHLFPRVSEAVRRVVPLDQLRWLAFGHVEADECGAMNEFLAVAPRAQVAHGLQGCLVSLNDLADRPPRPLAHGETLDLGGKEVLRRRVLHLNTPHVPHNWEARVLFEETTGTLLCGDLFTHLGNGPPVTDHDLVEPALDAEEVFRQTSCLTAAVETLRSLARLSPSTLAVMHGSSYGGDGAAALRALADGYQERFGPEREFAARPSALAGASAPQG</sequence>
<evidence type="ECO:0000259" key="1">
    <source>
        <dbReference type="Pfam" id="PF19583"/>
    </source>
</evidence>
<dbReference type="InterPro" id="IPR036866">
    <property type="entry name" value="RibonucZ/Hydroxyglut_hydro"/>
</dbReference>
<protein>
    <submittedName>
        <fullName evidence="2">Anaerobic nitric oxide reductase flavorubredoxin</fullName>
    </submittedName>
</protein>
<dbReference type="RefSeq" id="WP_016571864.1">
    <property type="nucleotide sequence ID" value="NZ_BHXC01000006.1"/>
</dbReference>
<dbReference type="Proteomes" id="UP000288351">
    <property type="component" value="Unassembled WGS sequence"/>
</dbReference>
<organism evidence="2 3">
    <name type="scientific">Streptomyces noursei</name>
    <name type="common">Streptomyces albulus</name>
    <dbReference type="NCBI Taxonomy" id="1971"/>
    <lineage>
        <taxon>Bacteria</taxon>
        <taxon>Bacillati</taxon>
        <taxon>Actinomycetota</taxon>
        <taxon>Actinomycetes</taxon>
        <taxon>Kitasatosporales</taxon>
        <taxon>Streptomycetaceae</taxon>
        <taxon>Streptomyces</taxon>
    </lineage>
</organism>
<reference evidence="2 3" key="1">
    <citation type="journal article" date="2019" name="Microbiol. Resour. Announc.">
        <title>Draft Genome Sequence of the Most Traditional epsilon-Poly-l-Lysine Producer, Streptomyces albulus NBRC14147.</title>
        <authorList>
            <person name="Yamanaka K."/>
            <person name="Hamano Y."/>
        </authorList>
    </citation>
    <scope>NUCLEOTIDE SEQUENCE [LARGE SCALE GENOMIC DNA]</scope>
    <source>
        <strain evidence="2 3">NBRC 14147</strain>
    </source>
</reference>
<dbReference type="AlphaFoldDB" id="A0A401R0D3"/>
<proteinExistence type="predicted"/>
<feature type="domain" description="ODP" evidence="1">
    <location>
        <begin position="32"/>
        <end position="174"/>
    </location>
</feature>
<dbReference type="Gene3D" id="3.60.15.10">
    <property type="entry name" value="Ribonuclease Z/Hydroxyacylglutathione hydrolase-like"/>
    <property type="match status" value="1"/>
</dbReference>
<dbReference type="SUPFAM" id="SSF56281">
    <property type="entry name" value="Metallo-hydrolase/oxidoreductase"/>
    <property type="match status" value="1"/>
</dbReference>